<dbReference type="Proteomes" id="UP000270025">
    <property type="component" value="Chromosome"/>
</dbReference>
<evidence type="ECO:0000256" key="2">
    <source>
        <dbReference type="ARBA" id="ARBA00022884"/>
    </source>
</evidence>
<dbReference type="GO" id="GO:0006364">
    <property type="term" value="P:rRNA processing"/>
    <property type="evidence" value="ECO:0007669"/>
    <property type="project" value="UniProtKB-ARBA"/>
</dbReference>
<dbReference type="GO" id="GO:0001522">
    <property type="term" value="P:pseudouridine synthesis"/>
    <property type="evidence" value="ECO:0007669"/>
    <property type="project" value="InterPro"/>
</dbReference>
<dbReference type="SUPFAM" id="SSF55120">
    <property type="entry name" value="Pseudouridine synthase"/>
    <property type="match status" value="1"/>
</dbReference>
<evidence type="ECO:0000256" key="3">
    <source>
        <dbReference type="ARBA" id="ARBA00023235"/>
    </source>
</evidence>
<keyword evidence="2 4" id="KW-0694">RNA-binding</keyword>
<evidence type="ECO:0000256" key="1">
    <source>
        <dbReference type="ARBA" id="ARBA00008348"/>
    </source>
</evidence>
<evidence type="ECO:0000256" key="4">
    <source>
        <dbReference type="PROSITE-ProRule" id="PRU00182"/>
    </source>
</evidence>
<dbReference type="InterPro" id="IPR042092">
    <property type="entry name" value="PsdUridine_s_RsuA/RluB/E/F_cat"/>
</dbReference>
<dbReference type="NCBIfam" id="TIGR00093">
    <property type="entry name" value="pseudouridine synthase"/>
    <property type="match status" value="1"/>
</dbReference>
<dbReference type="SUPFAM" id="SSF55174">
    <property type="entry name" value="Alpha-L RNA-binding motif"/>
    <property type="match status" value="1"/>
</dbReference>
<dbReference type="GO" id="GO:0009982">
    <property type="term" value="F:pseudouridine synthase activity"/>
    <property type="evidence" value="ECO:0007669"/>
    <property type="project" value="InterPro"/>
</dbReference>
<dbReference type="GO" id="GO:0003723">
    <property type="term" value="F:RNA binding"/>
    <property type="evidence" value="ECO:0007669"/>
    <property type="project" value="UniProtKB-KW"/>
</dbReference>
<dbReference type="PROSITE" id="PS01149">
    <property type="entry name" value="PSI_RSU"/>
    <property type="match status" value="1"/>
</dbReference>
<dbReference type="Gene3D" id="3.30.70.1560">
    <property type="entry name" value="Alpha-L RNA-binding motif"/>
    <property type="match status" value="1"/>
</dbReference>
<dbReference type="PANTHER" id="PTHR47683:SF4">
    <property type="entry name" value="PSEUDOURIDINE SYNTHASE"/>
    <property type="match status" value="1"/>
</dbReference>
<dbReference type="Pfam" id="PF00849">
    <property type="entry name" value="PseudoU_synth_2"/>
    <property type="match status" value="1"/>
</dbReference>
<dbReference type="EC" id="5.4.99.-" evidence="5"/>
<evidence type="ECO:0000313" key="7">
    <source>
        <dbReference type="EMBL" id="VED66771.1"/>
    </source>
</evidence>
<organism evidence="7 8">
    <name type="scientific">Streptococcus viridans</name>
    <dbReference type="NCBI Taxonomy" id="78535"/>
    <lineage>
        <taxon>Bacteria</taxon>
        <taxon>Bacillati</taxon>
        <taxon>Bacillota</taxon>
        <taxon>Bacilli</taxon>
        <taxon>Lactobacillales</taxon>
        <taxon>Streptococcaceae</taxon>
        <taxon>Streptococcus</taxon>
    </lineage>
</organism>
<keyword evidence="3 5" id="KW-0413">Isomerase</keyword>
<reference evidence="7 8" key="1">
    <citation type="submission" date="2018-12" db="EMBL/GenBank/DDBJ databases">
        <authorList>
            <consortium name="Pathogen Informatics"/>
        </authorList>
    </citation>
    <scope>NUCLEOTIDE SEQUENCE [LARGE SCALE GENOMIC DNA]</scope>
    <source>
        <strain evidence="7 8">NCTC3166</strain>
    </source>
</reference>
<dbReference type="PANTHER" id="PTHR47683">
    <property type="entry name" value="PSEUDOURIDINE SYNTHASE FAMILY PROTEIN-RELATED"/>
    <property type="match status" value="1"/>
</dbReference>
<dbReference type="KEGG" id="svf:NCTC3166_00582"/>
<dbReference type="InterPro" id="IPR018496">
    <property type="entry name" value="PsdUridine_synth_RsuA/RluB_CS"/>
</dbReference>
<evidence type="ECO:0000259" key="6">
    <source>
        <dbReference type="Pfam" id="PF00849"/>
    </source>
</evidence>
<dbReference type="InterPro" id="IPR050343">
    <property type="entry name" value="RsuA_PseudoU_synthase"/>
</dbReference>
<evidence type="ECO:0000313" key="8">
    <source>
        <dbReference type="Proteomes" id="UP000270025"/>
    </source>
</evidence>
<dbReference type="RefSeq" id="WP_126403894.1">
    <property type="nucleotide sequence ID" value="NZ_LR134266.1"/>
</dbReference>
<gene>
    <name evidence="7" type="primary">rsuA</name>
    <name evidence="7" type="ORF">NCTC3166_00582</name>
</gene>
<name>A0A447Z3E5_9STRE</name>
<dbReference type="InterPro" id="IPR020094">
    <property type="entry name" value="TruA/RsuA/RluB/E/F_N"/>
</dbReference>
<dbReference type="Gene3D" id="3.10.290.10">
    <property type="entry name" value="RNA-binding S4 domain"/>
    <property type="match status" value="1"/>
</dbReference>
<feature type="domain" description="Pseudouridine synthase RsuA/RluA-like" evidence="6">
    <location>
        <begin position="60"/>
        <end position="194"/>
    </location>
</feature>
<dbReference type="InterPro" id="IPR006145">
    <property type="entry name" value="PsdUridine_synth_RsuA/RluA"/>
</dbReference>
<dbReference type="GO" id="GO:0140098">
    <property type="term" value="F:catalytic activity, acting on RNA"/>
    <property type="evidence" value="ECO:0007669"/>
    <property type="project" value="UniProtKB-ARBA"/>
</dbReference>
<comment type="similarity">
    <text evidence="1 5">Belongs to the pseudouridine synthase RsuA family.</text>
</comment>
<dbReference type="InterPro" id="IPR020103">
    <property type="entry name" value="PsdUridine_synth_cat_dom_sf"/>
</dbReference>
<dbReference type="FunFam" id="3.30.70.1560:FF:000001">
    <property type="entry name" value="Pseudouridine synthase"/>
    <property type="match status" value="1"/>
</dbReference>
<sequence length="241" mass="27278">MRLDQLLAHYQIPRKEIKQSLAKRQILVDGLAATKLSQNVDTGLQEVRWKDQVLTDCSHHYFLLHKPQGLVTATKDAQHSTVLDLLRTEDRPPKIYPIGRLDRDTTGLLLLTDNGPLGFQLLHPQYHIEKEYAATVNGPLEPAHIEEFQEGITFLDGRKCKPAKLEILSSSLTESQALVTLSEGKFHQVKKMFLAIGVKVTALKRVQFGDFTLDSDLAEGQYRPLNQEELKIIKNYLEKSG</sequence>
<evidence type="ECO:0000256" key="5">
    <source>
        <dbReference type="RuleBase" id="RU003887"/>
    </source>
</evidence>
<proteinExistence type="inferred from homology"/>
<dbReference type="GO" id="GO:0005829">
    <property type="term" value="C:cytosol"/>
    <property type="evidence" value="ECO:0007669"/>
    <property type="project" value="UniProtKB-ARBA"/>
</dbReference>
<dbReference type="CDD" id="cd02553">
    <property type="entry name" value="PseudoU_synth_RsuA"/>
    <property type="match status" value="1"/>
</dbReference>
<dbReference type="PROSITE" id="PS50889">
    <property type="entry name" value="S4"/>
    <property type="match status" value="1"/>
</dbReference>
<protein>
    <recommendedName>
        <fullName evidence="5">Pseudouridine synthase</fullName>
        <ecNumber evidence="5">5.4.99.-</ecNumber>
    </recommendedName>
</protein>
<dbReference type="AlphaFoldDB" id="A0A447Z3E5"/>
<dbReference type="InterPro" id="IPR000748">
    <property type="entry name" value="PsdUridine_synth_RsuA/RluB/E/F"/>
</dbReference>
<dbReference type="InterPro" id="IPR036986">
    <property type="entry name" value="S4_RNA-bd_sf"/>
</dbReference>
<dbReference type="EMBL" id="LR134266">
    <property type="protein sequence ID" value="VED66771.1"/>
    <property type="molecule type" value="Genomic_DNA"/>
</dbReference>
<keyword evidence="8" id="KW-1185">Reference proteome</keyword>
<dbReference type="Gene3D" id="3.30.70.580">
    <property type="entry name" value="Pseudouridine synthase I, catalytic domain, N-terminal subdomain"/>
    <property type="match status" value="1"/>
</dbReference>
<accession>A0A447Z3E5</accession>